<gene>
    <name evidence="1" type="primary">107</name>
    <name evidence="1" type="ORF">SEA_BANTAM_107</name>
</gene>
<dbReference type="EMBL" id="KX557272">
    <property type="protein sequence ID" value="AOE43796.1"/>
    <property type="molecule type" value="Genomic_DNA"/>
</dbReference>
<keyword evidence="2" id="KW-1185">Reference proteome</keyword>
<name>A0A1B3AYG1_9CAUD</name>
<dbReference type="Proteomes" id="UP000202170">
    <property type="component" value="Segment"/>
</dbReference>
<dbReference type="KEGG" id="vg:29080371"/>
<evidence type="ECO:0000313" key="1">
    <source>
        <dbReference type="EMBL" id="AOE43796.1"/>
    </source>
</evidence>
<accession>A0A1B3AYG1</accession>
<dbReference type="GeneID" id="29080371"/>
<protein>
    <submittedName>
        <fullName evidence="1">Uncharacterized protein</fullName>
    </submittedName>
</protein>
<organism evidence="1 2">
    <name type="scientific">Gordonia phage Bantam</name>
    <dbReference type="NCBI Taxonomy" id="1887641"/>
    <lineage>
        <taxon>Viruses</taxon>
        <taxon>Duplodnaviria</taxon>
        <taxon>Heunggongvirae</taxon>
        <taxon>Uroviricota</taxon>
        <taxon>Caudoviricetes</taxon>
        <taxon>Bantamvirus</taxon>
        <taxon>Bantamvirus bantam</taxon>
    </lineage>
</organism>
<reference evidence="2" key="1">
    <citation type="submission" date="2016-07" db="EMBL/GenBank/DDBJ databases">
        <authorList>
            <person name="Florea S."/>
            <person name="Webb J.S."/>
            <person name="Jaromczyk J."/>
            <person name="Schardl C.L."/>
        </authorList>
    </citation>
    <scope>NUCLEOTIDE SEQUENCE [LARGE SCALE GENOMIC DNA]</scope>
</reference>
<dbReference type="RefSeq" id="YP_009287575.1">
    <property type="nucleotide sequence ID" value="NC_031074.1"/>
</dbReference>
<evidence type="ECO:0000313" key="2">
    <source>
        <dbReference type="Proteomes" id="UP000202170"/>
    </source>
</evidence>
<sequence>MGEERKRITKLPDYRTGARATRWIGMSYEGGREAADEHVGTDLWVSTEPDSGLLQTAMLLEEALRRLQEIEAYVSIYELPDRERPPRSFEADICAMVRKGSWGRDVA</sequence>
<proteinExistence type="predicted"/>